<accession>A0ABT0SBI0</accession>
<dbReference type="RefSeq" id="WP_249916132.1">
    <property type="nucleotide sequence ID" value="NZ_JAMGBB010000001.1"/>
</dbReference>
<comment type="caution">
    <text evidence="2">The sequence shown here is derived from an EMBL/GenBank/DDBJ whole genome shotgun (WGS) entry which is preliminary data.</text>
</comment>
<evidence type="ECO:0000313" key="3">
    <source>
        <dbReference type="Proteomes" id="UP001165383"/>
    </source>
</evidence>
<dbReference type="Proteomes" id="UP001165383">
    <property type="component" value="Unassembled WGS sequence"/>
</dbReference>
<proteinExistence type="predicted"/>
<protein>
    <submittedName>
        <fullName evidence="2">Helix-turn-helix domain-containing protein</fullName>
    </submittedName>
</protein>
<name>A0ABT0SBI0_9SPHN</name>
<evidence type="ECO:0000259" key="1">
    <source>
        <dbReference type="Pfam" id="PF12728"/>
    </source>
</evidence>
<organism evidence="2 3">
    <name type="scientific">Sphingomonas brevis</name>
    <dbReference type="NCBI Taxonomy" id="2908206"/>
    <lineage>
        <taxon>Bacteria</taxon>
        <taxon>Pseudomonadati</taxon>
        <taxon>Pseudomonadota</taxon>
        <taxon>Alphaproteobacteria</taxon>
        <taxon>Sphingomonadales</taxon>
        <taxon>Sphingomonadaceae</taxon>
        <taxon>Sphingomonas</taxon>
    </lineage>
</organism>
<dbReference type="Pfam" id="PF12728">
    <property type="entry name" value="HTH_17"/>
    <property type="match status" value="1"/>
</dbReference>
<evidence type="ECO:0000313" key="2">
    <source>
        <dbReference type="EMBL" id="MCL6741766.1"/>
    </source>
</evidence>
<dbReference type="InterPro" id="IPR041657">
    <property type="entry name" value="HTH_17"/>
</dbReference>
<dbReference type="NCBIfam" id="TIGR01764">
    <property type="entry name" value="excise"/>
    <property type="match status" value="1"/>
</dbReference>
<keyword evidence="3" id="KW-1185">Reference proteome</keyword>
<feature type="domain" description="Helix-turn-helix" evidence="1">
    <location>
        <begin position="7"/>
        <end position="50"/>
    </location>
</feature>
<gene>
    <name evidence="2" type="ORF">LZ518_11575</name>
</gene>
<sequence>MNVLLASIPEAQRALGIGRSTAYRLIQNGRLETIKIGRRTLITIASIRALAGEPNQNDEG</sequence>
<dbReference type="EMBL" id="JAMGBB010000001">
    <property type="protein sequence ID" value="MCL6741766.1"/>
    <property type="molecule type" value="Genomic_DNA"/>
</dbReference>
<reference evidence="2" key="1">
    <citation type="submission" date="2022-05" db="EMBL/GenBank/DDBJ databases">
        <authorList>
            <person name="Jo J.-H."/>
            <person name="Im W.-T."/>
        </authorList>
    </citation>
    <scope>NUCLEOTIDE SEQUENCE</scope>
    <source>
        <strain evidence="2">RB56-2</strain>
    </source>
</reference>
<dbReference type="InterPro" id="IPR010093">
    <property type="entry name" value="SinI_DNA-bd"/>
</dbReference>